<dbReference type="Proteomes" id="UP000252008">
    <property type="component" value="Unassembled WGS sequence"/>
</dbReference>
<dbReference type="GO" id="GO:0016020">
    <property type="term" value="C:membrane"/>
    <property type="evidence" value="ECO:0007669"/>
    <property type="project" value="UniProtKB-SubCell"/>
</dbReference>
<evidence type="ECO:0000256" key="1">
    <source>
        <dbReference type="ARBA" id="ARBA00004141"/>
    </source>
</evidence>
<dbReference type="GO" id="GO:0004671">
    <property type="term" value="F:protein C-terminal S-isoprenylcysteine carboxyl O-methyltransferase activity"/>
    <property type="evidence" value="ECO:0007669"/>
    <property type="project" value="InterPro"/>
</dbReference>
<organism evidence="6 7">
    <name type="scientific">Mycolicibacterium parafortuitum</name>
    <name type="common">Mycobacterium parafortuitum</name>
    <dbReference type="NCBI Taxonomy" id="39692"/>
    <lineage>
        <taxon>Bacteria</taxon>
        <taxon>Bacillati</taxon>
        <taxon>Actinomycetota</taxon>
        <taxon>Actinomycetes</taxon>
        <taxon>Mycobacteriales</taxon>
        <taxon>Mycobacteriaceae</taxon>
        <taxon>Mycolicibacterium</taxon>
    </lineage>
</organism>
<dbReference type="STRING" id="39692.BST38_26105"/>
<name>A0A375YQU2_MYCPF</name>
<dbReference type="EMBL" id="UEGS01000001">
    <property type="protein sequence ID" value="SRX83461.1"/>
    <property type="molecule type" value="Genomic_DNA"/>
</dbReference>
<sequence length="224" mass="24370">MKIKLQALASTLIGLVIFAAVLFWPAGTLDYWQAWVFITVFVVTTIVPTVYLAVRHPDVLARRMKAGPLAETRPVQRLVITGVTVLVLGTFVLSALDHRFGWSHVPVWLTLLANLLVGVGLGITQLVIVQNNFAGASVTVEPGQTLVSTGLYGMVRHPMYSGAALMMLATPPALDSLWGLAGVAAAAPLMVARILDEEKMLTEELPGYREYTRQVRARLIPGVW</sequence>
<evidence type="ECO:0000256" key="4">
    <source>
        <dbReference type="ARBA" id="ARBA00023136"/>
    </source>
</evidence>
<dbReference type="RefSeq" id="WP_083146392.1">
    <property type="nucleotide sequence ID" value="NZ_MVID01000034.1"/>
</dbReference>
<gene>
    <name evidence="6" type="ORF">MPP7335_05240</name>
</gene>
<evidence type="ECO:0008006" key="8">
    <source>
        <dbReference type="Google" id="ProtNLM"/>
    </source>
</evidence>
<protein>
    <recommendedName>
        <fullName evidence="8">Isoprenylcysteine carboxylmethyltransferase family protein</fullName>
    </recommendedName>
</protein>
<evidence type="ECO:0000313" key="6">
    <source>
        <dbReference type="EMBL" id="SRX83461.1"/>
    </source>
</evidence>
<dbReference type="PANTHER" id="PTHR43847:SF1">
    <property type="entry name" value="BLL3993 PROTEIN"/>
    <property type="match status" value="1"/>
</dbReference>
<evidence type="ECO:0000313" key="7">
    <source>
        <dbReference type="Proteomes" id="UP000252008"/>
    </source>
</evidence>
<dbReference type="PANTHER" id="PTHR43847">
    <property type="entry name" value="BLL3993 PROTEIN"/>
    <property type="match status" value="1"/>
</dbReference>
<evidence type="ECO:0000256" key="5">
    <source>
        <dbReference type="SAM" id="Phobius"/>
    </source>
</evidence>
<accession>A0A375YQU2</accession>
<dbReference type="InterPro" id="IPR052527">
    <property type="entry name" value="Metal_cation-efflux_comp"/>
</dbReference>
<feature type="transmembrane region" description="Helical" evidence="5">
    <location>
        <begin position="108"/>
        <end position="129"/>
    </location>
</feature>
<feature type="transmembrane region" description="Helical" evidence="5">
    <location>
        <begin position="75"/>
        <end position="96"/>
    </location>
</feature>
<dbReference type="Pfam" id="PF04140">
    <property type="entry name" value="ICMT"/>
    <property type="match status" value="1"/>
</dbReference>
<dbReference type="InterPro" id="IPR007269">
    <property type="entry name" value="ICMT_MeTrfase"/>
</dbReference>
<keyword evidence="3 5" id="KW-1133">Transmembrane helix</keyword>
<dbReference type="AlphaFoldDB" id="A0A375YQU2"/>
<evidence type="ECO:0000256" key="2">
    <source>
        <dbReference type="ARBA" id="ARBA00022692"/>
    </source>
</evidence>
<reference evidence="6 7" key="1">
    <citation type="submission" date="2018-05" db="EMBL/GenBank/DDBJ databases">
        <authorList>
            <consortium name="IHU Genomes"/>
        </authorList>
    </citation>
    <scope>NUCLEOTIDE SEQUENCE [LARGE SCALE GENOMIC DNA]</scope>
    <source>
        <strain evidence="6 7">P7335</strain>
    </source>
</reference>
<feature type="transmembrane region" description="Helical" evidence="5">
    <location>
        <begin position="7"/>
        <end position="26"/>
    </location>
</feature>
<feature type="transmembrane region" description="Helical" evidence="5">
    <location>
        <begin position="32"/>
        <end position="54"/>
    </location>
</feature>
<keyword evidence="2 5" id="KW-0812">Transmembrane</keyword>
<keyword evidence="7" id="KW-1185">Reference proteome</keyword>
<proteinExistence type="predicted"/>
<keyword evidence="4 5" id="KW-0472">Membrane</keyword>
<evidence type="ECO:0000256" key="3">
    <source>
        <dbReference type="ARBA" id="ARBA00022989"/>
    </source>
</evidence>
<dbReference type="Gene3D" id="1.20.120.1630">
    <property type="match status" value="1"/>
</dbReference>
<comment type="subcellular location">
    <subcellularLocation>
        <location evidence="1">Membrane</location>
        <topology evidence="1">Multi-pass membrane protein</topology>
    </subcellularLocation>
</comment>